<sequence>MDRNKLLGKTKKIKEDLDVKIDYEIQNTVEASNQKIAIFKRIPNENFFYPYNKTAIKYCIDTVSSNISKLDENINYRLLESQEKHDILNQYNLLLNLFNDIKIKKNGKIKITQDIMIFEYSHGNLIPLNKNSSINFLNIYQLISNTPKINKNLWEKLKIKL</sequence>
<dbReference type="AlphaFoldDB" id="A0A1V6N0Y1"/>
<evidence type="ECO:0000313" key="1">
    <source>
        <dbReference type="EMBL" id="OQD58349.1"/>
    </source>
</evidence>
<reference evidence="1 2" key="1">
    <citation type="submission" date="2014-12" db="EMBL/GenBank/DDBJ databases">
        <title>Genome sequence of Methanobrevibacter arboriphilicus DH1, DSM1125.</title>
        <authorList>
            <person name="Poehlein A."/>
            <person name="Thauer R.K."/>
            <person name="Seedorf H."/>
            <person name="Daniel R."/>
        </authorList>
    </citation>
    <scope>NUCLEOTIDE SEQUENCE [LARGE SCALE GENOMIC DNA]</scope>
    <source>
        <strain evidence="1 2">DH1</strain>
    </source>
</reference>
<protein>
    <submittedName>
        <fullName evidence="1">Uncharacterized protein</fullName>
    </submittedName>
</protein>
<dbReference type="EMBL" id="JXMW01000018">
    <property type="protein sequence ID" value="OQD58349.1"/>
    <property type="molecule type" value="Genomic_DNA"/>
</dbReference>
<dbReference type="Proteomes" id="UP000191661">
    <property type="component" value="Unassembled WGS sequence"/>
</dbReference>
<evidence type="ECO:0000313" key="2">
    <source>
        <dbReference type="Proteomes" id="UP000191661"/>
    </source>
</evidence>
<proteinExistence type="predicted"/>
<name>A0A1V6N0Y1_METAZ</name>
<comment type="caution">
    <text evidence="1">The sequence shown here is derived from an EMBL/GenBank/DDBJ whole genome shotgun (WGS) entry which is preliminary data.</text>
</comment>
<accession>A0A1V6N0Y1</accession>
<dbReference type="OrthoDB" id="374373at2157"/>
<keyword evidence="2" id="KW-1185">Reference proteome</keyword>
<dbReference type="RefSeq" id="WP_080460740.1">
    <property type="nucleotide sequence ID" value="NZ_BBET01000390.1"/>
</dbReference>
<organism evidence="1 2">
    <name type="scientific">Methanobrevibacter arboriphilus JCM 13429 = DSM 1125</name>
    <dbReference type="NCBI Taxonomy" id="1300164"/>
    <lineage>
        <taxon>Archaea</taxon>
        <taxon>Methanobacteriati</taxon>
        <taxon>Methanobacteriota</taxon>
        <taxon>Methanomada group</taxon>
        <taxon>Methanobacteria</taxon>
        <taxon>Methanobacteriales</taxon>
        <taxon>Methanobacteriaceae</taxon>
        <taxon>Methanobrevibacter</taxon>
    </lineage>
</organism>
<gene>
    <name evidence="1" type="ORF">MBBAR_18c00010</name>
</gene>